<evidence type="ECO:0000313" key="5">
    <source>
        <dbReference type="EMBL" id="ADY74010.1"/>
    </source>
</evidence>
<dbReference type="Pfam" id="PF13541">
    <property type="entry name" value="ChlI"/>
    <property type="match status" value="1"/>
</dbReference>
<proteinExistence type="inferred from homology"/>
<dbReference type="GO" id="GO:0005524">
    <property type="term" value="F:ATP binding"/>
    <property type="evidence" value="ECO:0007669"/>
    <property type="project" value="UniProtKB-KW"/>
</dbReference>
<keyword evidence="2" id="KW-0547">Nucleotide-binding</keyword>
<dbReference type="Pfam" id="PF01078">
    <property type="entry name" value="Mg_chelatase"/>
    <property type="match status" value="1"/>
</dbReference>
<protein>
    <submittedName>
        <fullName evidence="5">Mg chelatase, subunit ChlI</fullName>
    </submittedName>
</protein>
<dbReference type="SMART" id="SM00382">
    <property type="entry name" value="AAA"/>
    <property type="match status" value="1"/>
</dbReference>
<dbReference type="Gene3D" id="3.40.50.300">
    <property type="entry name" value="P-loop containing nucleotide triphosphate hydrolases"/>
    <property type="match status" value="1"/>
</dbReference>
<dbReference type="FunCoup" id="F0S1K7">
    <property type="interactions" value="275"/>
</dbReference>
<dbReference type="RefSeq" id="WP_013638959.1">
    <property type="nucleotide sequence ID" value="NC_015185.1"/>
</dbReference>
<dbReference type="InterPro" id="IPR014721">
    <property type="entry name" value="Ribsml_uS5_D2-typ_fold_subgr"/>
</dbReference>
<reference evidence="6" key="2">
    <citation type="submission" date="2011-02" db="EMBL/GenBank/DDBJ databases">
        <title>The complete genome of Desulfurobacterium thermolithotrophum DSM 11699.</title>
        <authorList>
            <consortium name="US DOE Joint Genome Institute (JGI-PGF)"/>
            <person name="Lucas S."/>
            <person name="Copeland A."/>
            <person name="Lapidus A."/>
            <person name="Bruce D."/>
            <person name="Goodwin L."/>
            <person name="Pitluck S."/>
            <person name="Kyrpides N."/>
            <person name="Mavromatis K."/>
            <person name="Pagani I."/>
            <person name="Ivanova N."/>
            <person name="Mikhailova N."/>
            <person name="Daligault H."/>
            <person name="Detter J.C."/>
            <person name="Tapia R."/>
            <person name="Han C."/>
            <person name="Land M."/>
            <person name="Hauser L."/>
            <person name="Markowitz V."/>
            <person name="Cheng J.-F."/>
            <person name="Hugenholtz P."/>
            <person name="Woyke T."/>
            <person name="Wu D."/>
            <person name="Spring S."/>
            <person name="Brambilla E."/>
            <person name="Klenk H.-P."/>
            <person name="Eisen J.A."/>
        </authorList>
    </citation>
    <scope>NUCLEOTIDE SEQUENCE [LARGE SCALE GENOMIC DNA]</scope>
    <source>
        <strain evidence="6">DSM 11699 / BSA</strain>
    </source>
</reference>
<comment type="similarity">
    <text evidence="1">Belongs to the Mg-chelatase subunits D/I family. ComM subfamily.</text>
</comment>
<dbReference type="InterPro" id="IPR020568">
    <property type="entry name" value="Ribosomal_Su5_D2-typ_SF"/>
</dbReference>
<dbReference type="InterPro" id="IPR004482">
    <property type="entry name" value="Mg_chelat-rel"/>
</dbReference>
<dbReference type="STRING" id="868864.Dester_1379"/>
<dbReference type="KEGG" id="dte:Dester_1379"/>
<dbReference type="SUPFAM" id="SSF52540">
    <property type="entry name" value="P-loop containing nucleoside triphosphate hydrolases"/>
    <property type="match status" value="1"/>
</dbReference>
<dbReference type="GO" id="GO:0003677">
    <property type="term" value="F:DNA binding"/>
    <property type="evidence" value="ECO:0007669"/>
    <property type="project" value="InterPro"/>
</dbReference>
<dbReference type="SUPFAM" id="SSF54211">
    <property type="entry name" value="Ribosomal protein S5 domain 2-like"/>
    <property type="match status" value="1"/>
</dbReference>
<dbReference type="InterPro" id="IPR000523">
    <property type="entry name" value="Mg_chelatse_chII-like_cat_dom"/>
</dbReference>
<sequence length="505" mass="54671">MVFTVRSFAVVGVDGVEVKVEVDAGRGLPGTVIVGLPDSAVKESKERVKAAIVNSGYPFPTKKIVVNLAPADVKKEGTLYDLPIALGILGSANLVFPEKLNDYIIAGELGLKGEVGRIKGILSAAILAKEKGFKGIIVPEGNVEEATLIDGIEVIPVKNLVEVVSFLNGDLEIEPAGKKEIDTKYEFEVDMSDIVGQYQAKRALEIAAAGHHNLFMIGPPGSGKTMLARRLPTIMPPMSEEEIVETTKIYSVAGLFSEIPVVKRPFRAPHSGASEVALIGGGASLKPGEVSLSHNGVLFLDEMAEFKRSALEALRQPLEDGFVTISRASGTVTFPANFSLVAASNPCPCGFRGFEDENHYCKCSPSQVKKYLGKISGPIMDRIDIHITVPAVKPEELKNKKTGETSEKIRERVISAHEIQKRRFEDLKINFNSQMGRREILQFCKLEGEAEELLNSAVKTLGLSARAYGRVLKLSRTIADLSGSDLITRVHIAEALSYRPVDLVN</sequence>
<dbReference type="Proteomes" id="UP000007102">
    <property type="component" value="Chromosome"/>
</dbReference>
<dbReference type="Gene3D" id="3.30.230.10">
    <property type="match status" value="1"/>
</dbReference>
<keyword evidence="6" id="KW-1185">Reference proteome</keyword>
<accession>F0S1K7</accession>
<dbReference type="InParanoid" id="F0S1K7"/>
<dbReference type="EMBL" id="CP002543">
    <property type="protein sequence ID" value="ADY74010.1"/>
    <property type="molecule type" value="Genomic_DNA"/>
</dbReference>
<dbReference type="InterPro" id="IPR001208">
    <property type="entry name" value="MCM_dom"/>
</dbReference>
<name>F0S1K7_DESTD</name>
<feature type="domain" description="AAA+ ATPase" evidence="4">
    <location>
        <begin position="210"/>
        <end position="393"/>
    </location>
</feature>
<evidence type="ECO:0000256" key="1">
    <source>
        <dbReference type="ARBA" id="ARBA00006354"/>
    </source>
</evidence>
<evidence type="ECO:0000256" key="3">
    <source>
        <dbReference type="ARBA" id="ARBA00022840"/>
    </source>
</evidence>
<dbReference type="PRINTS" id="PR01657">
    <property type="entry name" value="MCMFAMILY"/>
</dbReference>
<dbReference type="InterPro" id="IPR003593">
    <property type="entry name" value="AAA+_ATPase"/>
</dbReference>
<evidence type="ECO:0000313" key="6">
    <source>
        <dbReference type="Proteomes" id="UP000007102"/>
    </source>
</evidence>
<dbReference type="Pfam" id="PF13335">
    <property type="entry name" value="Mg_chelatase_C"/>
    <property type="match status" value="1"/>
</dbReference>
<dbReference type="InterPro" id="IPR027417">
    <property type="entry name" value="P-loop_NTPase"/>
</dbReference>
<dbReference type="AlphaFoldDB" id="F0S1K7"/>
<reference evidence="5 6" key="1">
    <citation type="journal article" date="2011" name="Stand. Genomic Sci.">
        <title>Complete genome sequence of the thermophilic sulfur-reducer Desulfurobacterium thermolithotrophum type strain (BSA(T)) from a deep-sea hydrothermal vent.</title>
        <authorList>
            <person name="Goker M."/>
            <person name="Daligault H."/>
            <person name="Mwirichia R."/>
            <person name="Lapidus A."/>
            <person name="Lucas S."/>
            <person name="Deshpande S."/>
            <person name="Pagani I."/>
            <person name="Tapia R."/>
            <person name="Cheng J.F."/>
            <person name="Goodwin L."/>
            <person name="Pitluck S."/>
            <person name="Liolios K."/>
            <person name="Ivanova N."/>
            <person name="Mavromatis K."/>
            <person name="Mikhailova N."/>
            <person name="Pati A."/>
            <person name="Chen A."/>
            <person name="Palaniappan K."/>
            <person name="Han C."/>
            <person name="Land M."/>
            <person name="Hauser L."/>
            <person name="Pan C."/>
            <person name="Brambilla E.M."/>
            <person name="Rohde M."/>
            <person name="Spring S."/>
            <person name="Sikorski J."/>
            <person name="Wirth R."/>
            <person name="Detter J.C."/>
            <person name="Woyke T."/>
            <person name="Bristow J."/>
            <person name="Eisen J.A."/>
            <person name="Markowitz V."/>
            <person name="Hugenholtz P."/>
            <person name="Kyrpides N.C."/>
            <person name="Klenk H.P."/>
        </authorList>
    </citation>
    <scope>NUCLEOTIDE SEQUENCE [LARGE SCALE GENOMIC DNA]</scope>
    <source>
        <strain evidence="6">DSM 11699 / BSA</strain>
    </source>
</reference>
<dbReference type="OrthoDB" id="9813147at2"/>
<dbReference type="PANTHER" id="PTHR32039">
    <property type="entry name" value="MAGNESIUM-CHELATASE SUBUNIT CHLI"/>
    <property type="match status" value="1"/>
</dbReference>
<dbReference type="HOGENOM" id="CLU_026145_1_0_0"/>
<gene>
    <name evidence="5" type="ordered locus">Dester_1379</name>
</gene>
<dbReference type="InterPro" id="IPR045006">
    <property type="entry name" value="CHLI-like"/>
</dbReference>
<evidence type="ECO:0000259" key="4">
    <source>
        <dbReference type="SMART" id="SM00382"/>
    </source>
</evidence>
<keyword evidence="3" id="KW-0067">ATP-binding</keyword>
<evidence type="ECO:0000256" key="2">
    <source>
        <dbReference type="ARBA" id="ARBA00022741"/>
    </source>
</evidence>
<dbReference type="PANTHER" id="PTHR32039:SF7">
    <property type="entry name" value="COMPETENCE PROTEIN COMM"/>
    <property type="match status" value="1"/>
</dbReference>
<dbReference type="InterPro" id="IPR025158">
    <property type="entry name" value="Mg_chelat-rel_C"/>
</dbReference>
<organism evidence="5 6">
    <name type="scientific">Desulfurobacterium thermolithotrophum (strain DSM 11699 / BSA)</name>
    <dbReference type="NCBI Taxonomy" id="868864"/>
    <lineage>
        <taxon>Bacteria</taxon>
        <taxon>Pseudomonadati</taxon>
        <taxon>Aquificota</taxon>
        <taxon>Aquificia</taxon>
        <taxon>Desulfurobacteriales</taxon>
        <taxon>Desulfurobacteriaceae</taxon>
        <taxon>Desulfurobacterium</taxon>
    </lineage>
</organism>
<dbReference type="NCBIfam" id="TIGR00368">
    <property type="entry name" value="YifB family Mg chelatase-like AAA ATPase"/>
    <property type="match status" value="1"/>
</dbReference>
<dbReference type="eggNOG" id="COG0606">
    <property type="taxonomic scope" value="Bacteria"/>
</dbReference>